<dbReference type="GO" id="GO:0004386">
    <property type="term" value="F:helicase activity"/>
    <property type="evidence" value="ECO:0007669"/>
    <property type="project" value="UniProtKB-KW"/>
</dbReference>
<protein>
    <submittedName>
        <fullName evidence="1">Helicase IV</fullName>
    </submittedName>
</protein>
<keyword evidence="1" id="KW-0378">Hydrolase</keyword>
<keyword evidence="1" id="KW-0547">Nucleotide-binding</keyword>
<geneLocation type="plasmid" evidence="1 2">
    <name>pSmeSM11c</name>
</geneLocation>
<dbReference type="AlphaFoldDB" id="F7XBJ2"/>
<name>F7XBJ2_SINMM</name>
<dbReference type="HOGENOM" id="CLU_1309422_0_0_5"/>
<organism evidence="1 2">
    <name type="scientific">Sinorhizobium meliloti (strain SM11)</name>
    <dbReference type="NCBI Taxonomy" id="707241"/>
    <lineage>
        <taxon>Bacteria</taxon>
        <taxon>Pseudomonadati</taxon>
        <taxon>Pseudomonadota</taxon>
        <taxon>Alphaproteobacteria</taxon>
        <taxon>Hyphomicrobiales</taxon>
        <taxon>Rhizobiaceae</taxon>
        <taxon>Sinorhizobium/Ensifer group</taxon>
        <taxon>Sinorhizobium</taxon>
    </lineage>
</organism>
<dbReference type="GO" id="GO:0005524">
    <property type="term" value="F:ATP binding"/>
    <property type="evidence" value="ECO:0007669"/>
    <property type="project" value="UniProtKB-KW"/>
</dbReference>
<accession>F7XBJ2</accession>
<sequence>MESDNFLCGNHEGDRVRRLRVRLASAEGGFWSSCRPWNGPWPGSESPFCALAVAVDLDDGSIDHDRAKGLEADYTILLDVSQGNYGVPSRIEDDELLNLVIPRPEKFAYAEERPLFYVALTHASRGVFLFTGSRQPSRYIRELCEIAGDEIRFETTEGNALQQCPTCLVGQIVEIRNREGSVFYECNQFPDCGRIERGPVRSAPKLRRRR</sequence>
<reference evidence="1 2" key="1">
    <citation type="journal article" date="2011" name="J. Biotechnol.">
        <title>The complete genome sequence of the dominant Sinorhizobium meliloti field isolate SM11 extends the S. meliloti pan-genome.</title>
        <authorList>
            <person name="Schneiker-Bekel S."/>
            <person name="Wibberg D."/>
            <person name="Bekel T."/>
            <person name="Blom J."/>
            <person name="Linke B."/>
            <person name="Neuweger H."/>
            <person name="Stiens M."/>
            <person name="Vorholter F.J."/>
            <person name="Weidner S."/>
            <person name="Goesmann A."/>
            <person name="Puhler A."/>
            <person name="Schluter A."/>
        </authorList>
    </citation>
    <scope>NUCLEOTIDE SEQUENCE [LARGE SCALE GENOMIC DNA]</scope>
    <source>
        <strain evidence="1 2">SM11</strain>
        <plasmid evidence="2">pSmeSM11c</plasmid>
    </source>
</reference>
<keyword evidence="1" id="KW-0347">Helicase</keyword>
<evidence type="ECO:0000313" key="1">
    <source>
        <dbReference type="EMBL" id="AEH82510.1"/>
    </source>
</evidence>
<evidence type="ECO:0000313" key="2">
    <source>
        <dbReference type="Proteomes" id="UP000009045"/>
    </source>
</evidence>
<dbReference type="InterPro" id="IPR027417">
    <property type="entry name" value="P-loop_NTPase"/>
</dbReference>
<dbReference type="GO" id="GO:0016787">
    <property type="term" value="F:hydrolase activity"/>
    <property type="evidence" value="ECO:0007669"/>
    <property type="project" value="UniProtKB-KW"/>
</dbReference>
<gene>
    <name evidence="1" type="ordered locus">SM11_pC1437</name>
</gene>
<dbReference type="RefSeq" id="WP_014531933.1">
    <property type="nucleotide sequence ID" value="NZ_JAJJBH010000005.1"/>
</dbReference>
<dbReference type="SUPFAM" id="SSF52540">
    <property type="entry name" value="P-loop containing nucleoside triphosphate hydrolases"/>
    <property type="match status" value="1"/>
</dbReference>
<dbReference type="Gene3D" id="3.40.50.300">
    <property type="entry name" value="P-loop containing nucleotide triphosphate hydrolases"/>
    <property type="match status" value="1"/>
</dbReference>
<dbReference type="Proteomes" id="UP000009045">
    <property type="component" value="Plasmid pSmeSM11c"/>
</dbReference>
<proteinExistence type="predicted"/>
<keyword evidence="1" id="KW-0067">ATP-binding</keyword>
<keyword evidence="1" id="KW-0614">Plasmid</keyword>
<dbReference type="KEGG" id="smx:SM11_pC1437"/>
<dbReference type="EMBL" id="CP001831">
    <property type="protein sequence ID" value="AEH82510.1"/>
    <property type="molecule type" value="Genomic_DNA"/>
</dbReference>